<dbReference type="AlphaFoldDB" id="A0A4Q9M9Z4"/>
<dbReference type="Proteomes" id="UP000292957">
    <property type="component" value="Unassembled WGS sequence"/>
</dbReference>
<evidence type="ECO:0000313" key="1">
    <source>
        <dbReference type="EMBL" id="TBU23008.1"/>
    </source>
</evidence>
<accession>A0A4Q9M9Z4</accession>
<proteinExistence type="predicted"/>
<reference evidence="1" key="1">
    <citation type="submission" date="2019-01" db="EMBL/GenBank/DDBJ databases">
        <title>Draft genome sequences of three monokaryotic isolates of the white-rot basidiomycete fungus Dichomitus squalens.</title>
        <authorList>
            <consortium name="DOE Joint Genome Institute"/>
            <person name="Lopez S.C."/>
            <person name="Andreopoulos B."/>
            <person name="Pangilinan J."/>
            <person name="Lipzen A."/>
            <person name="Riley R."/>
            <person name="Ahrendt S."/>
            <person name="Ng V."/>
            <person name="Barry K."/>
            <person name="Daum C."/>
            <person name="Grigoriev I.V."/>
            <person name="Hilden K.S."/>
            <person name="Makela M.R."/>
            <person name="de Vries R.P."/>
        </authorList>
    </citation>
    <scope>NUCLEOTIDE SEQUENCE [LARGE SCALE GENOMIC DNA]</scope>
    <source>
        <strain evidence="1">OM18370.1</strain>
    </source>
</reference>
<name>A0A4Q9M9Z4_9APHY</name>
<organism evidence="1">
    <name type="scientific">Dichomitus squalens</name>
    <dbReference type="NCBI Taxonomy" id="114155"/>
    <lineage>
        <taxon>Eukaryota</taxon>
        <taxon>Fungi</taxon>
        <taxon>Dikarya</taxon>
        <taxon>Basidiomycota</taxon>
        <taxon>Agaricomycotina</taxon>
        <taxon>Agaricomycetes</taxon>
        <taxon>Polyporales</taxon>
        <taxon>Polyporaceae</taxon>
        <taxon>Dichomitus</taxon>
    </lineage>
</organism>
<gene>
    <name evidence="1" type="ORF">BD311DRAFT_769277</name>
</gene>
<protein>
    <submittedName>
        <fullName evidence="1">Uncharacterized protein</fullName>
    </submittedName>
</protein>
<sequence length="70" mass="7859">MFKIWREQQGQGSSAGRWMRIKERTLHKALGVFILFDLSLPAPMNCCEHYVMGVARTGCSPCMCVSPSIP</sequence>
<dbReference type="EMBL" id="ML143518">
    <property type="protein sequence ID" value="TBU23008.1"/>
    <property type="molecule type" value="Genomic_DNA"/>
</dbReference>